<dbReference type="EMBL" id="KN834788">
    <property type="protein sequence ID" value="KIK57853.1"/>
    <property type="molecule type" value="Genomic_DNA"/>
</dbReference>
<dbReference type="Proteomes" id="UP000053593">
    <property type="component" value="Unassembled WGS sequence"/>
</dbReference>
<protein>
    <submittedName>
        <fullName evidence="2">Uncharacterized protein</fullName>
    </submittedName>
</protein>
<evidence type="ECO:0000313" key="2">
    <source>
        <dbReference type="EMBL" id="KIK57853.1"/>
    </source>
</evidence>
<name>A0A0D0CQT5_9AGAR</name>
<evidence type="ECO:0000256" key="1">
    <source>
        <dbReference type="SAM" id="MobiDB-lite"/>
    </source>
</evidence>
<feature type="region of interest" description="Disordered" evidence="1">
    <location>
        <begin position="1"/>
        <end position="26"/>
    </location>
</feature>
<reference evidence="2 3" key="1">
    <citation type="submission" date="2014-04" db="EMBL/GenBank/DDBJ databases">
        <title>Evolutionary Origins and Diversification of the Mycorrhizal Mutualists.</title>
        <authorList>
            <consortium name="DOE Joint Genome Institute"/>
            <consortium name="Mycorrhizal Genomics Consortium"/>
            <person name="Kohler A."/>
            <person name="Kuo A."/>
            <person name="Nagy L.G."/>
            <person name="Floudas D."/>
            <person name="Copeland A."/>
            <person name="Barry K.W."/>
            <person name="Cichocki N."/>
            <person name="Veneault-Fourrey C."/>
            <person name="LaButti K."/>
            <person name="Lindquist E.A."/>
            <person name="Lipzen A."/>
            <person name="Lundell T."/>
            <person name="Morin E."/>
            <person name="Murat C."/>
            <person name="Riley R."/>
            <person name="Ohm R."/>
            <person name="Sun H."/>
            <person name="Tunlid A."/>
            <person name="Henrissat B."/>
            <person name="Grigoriev I.V."/>
            <person name="Hibbett D.S."/>
            <person name="Martin F."/>
        </authorList>
    </citation>
    <scope>NUCLEOTIDE SEQUENCE [LARGE SCALE GENOMIC DNA]</scope>
    <source>
        <strain evidence="2 3">FD-317 M1</strain>
    </source>
</reference>
<feature type="region of interest" description="Disordered" evidence="1">
    <location>
        <begin position="413"/>
        <end position="432"/>
    </location>
</feature>
<feature type="region of interest" description="Disordered" evidence="1">
    <location>
        <begin position="317"/>
        <end position="347"/>
    </location>
</feature>
<accession>A0A0D0CQT5</accession>
<feature type="compositionally biased region" description="Low complexity" evidence="1">
    <location>
        <begin position="324"/>
        <end position="342"/>
    </location>
</feature>
<organism evidence="2 3">
    <name type="scientific">Collybiopsis luxurians FD-317 M1</name>
    <dbReference type="NCBI Taxonomy" id="944289"/>
    <lineage>
        <taxon>Eukaryota</taxon>
        <taxon>Fungi</taxon>
        <taxon>Dikarya</taxon>
        <taxon>Basidiomycota</taxon>
        <taxon>Agaricomycotina</taxon>
        <taxon>Agaricomycetes</taxon>
        <taxon>Agaricomycetidae</taxon>
        <taxon>Agaricales</taxon>
        <taxon>Marasmiineae</taxon>
        <taxon>Omphalotaceae</taxon>
        <taxon>Collybiopsis</taxon>
        <taxon>Collybiopsis luxurians</taxon>
    </lineage>
</organism>
<sequence length="560" mass="60785">MAPLTRARARASETGIRTPVRRSDSDSHHILPNIPAEIFLEIANYIFLISNHLEYESIHSTDIRNRRIHDSSTLLSPTDKAFGIEFPILGVDGGGKSFIPFCKSLAVGQVNAKLLAPHVRSCVLEDYRLTGIPLPKAASTLFKTHVNALPAMSSLSALVLSRVPFTPRTHPFLSESVTELCMDRWVFMRSLMNSSFSGGPPTTLSPLQTLRLHFLFETLTALLIDVVCCPKPVAGNADPYTLSLLHLPHLRSLACPPHMAYHLSGTHSLSQLTFNTRLRLASPDEKSFFCPRYRGIEELALPYMHIMEVKEVKNEENKVGGDGAASSSSTDGGEGSSSSRGTTKVACRAKSTVETLAPELQLKRLMVIENSGCVIGRREFETVSRRDVFETLAQLTELRFVNLVFEDFSAPSPPSFSSSASSSSPMFTPTAKRDGSVPLLAHPPSSMGLSLFTPTPAQTLSHLIELNAEDGHKDIVHTRCFPALERLVFVGMRVGAGRRVVQGGGVGGGVGGGGGGEGGNPVDGGRVCLGSSQWSWVWRRDGGADRKQWRLVDEGDESDD</sequence>
<proteinExistence type="predicted"/>
<gene>
    <name evidence="2" type="ORF">GYMLUDRAFT_45692</name>
</gene>
<keyword evidence="3" id="KW-1185">Reference proteome</keyword>
<feature type="compositionally biased region" description="Low complexity" evidence="1">
    <location>
        <begin position="415"/>
        <end position="425"/>
    </location>
</feature>
<dbReference type="HOGENOM" id="CLU_023931_0_0_1"/>
<dbReference type="AlphaFoldDB" id="A0A0D0CQT5"/>
<evidence type="ECO:0000313" key="3">
    <source>
        <dbReference type="Proteomes" id="UP000053593"/>
    </source>
</evidence>